<keyword evidence="7" id="KW-1185">Reference proteome</keyword>
<dbReference type="SMART" id="SM01084">
    <property type="entry name" value="CKS"/>
    <property type="match status" value="1"/>
</dbReference>
<dbReference type="PRINTS" id="PR00296">
    <property type="entry name" value="CYCLINKINASE"/>
</dbReference>
<sequence length="92" mass="11094">MNKEKLEEMCKIIYYSDKYYDDEYEYRHVVLPKELVKLVPKTHLMSEQEWRSIGVQQSKGWVHYMTHAPEPHILLFKRPITTPPLTSLTEEK</sequence>
<reference evidence="6" key="1">
    <citation type="submission" date="2019-08" db="EMBL/GenBank/DDBJ databases">
        <title>The genome of the North American firefly Photinus pyralis.</title>
        <authorList>
            <consortium name="Photinus pyralis genome working group"/>
            <person name="Fallon T.R."/>
            <person name="Sander Lower S.E."/>
            <person name="Weng J.-K."/>
        </authorList>
    </citation>
    <scope>NUCLEOTIDE SEQUENCE</scope>
    <source>
        <strain evidence="6">TRF0915ILg1</strain>
        <tissue evidence="6">Whole body</tissue>
    </source>
</reference>
<gene>
    <name evidence="6" type="ORF">ILUMI_21942</name>
</gene>
<dbReference type="GO" id="GO:0051301">
    <property type="term" value="P:cell division"/>
    <property type="evidence" value="ECO:0007669"/>
    <property type="project" value="UniProtKB-UniRule"/>
</dbReference>
<comment type="similarity">
    <text evidence="1 5">Belongs to the CKS family.</text>
</comment>
<protein>
    <recommendedName>
        <fullName evidence="4 5">Cyclin-dependent kinases regulatory subunit</fullName>
    </recommendedName>
</protein>
<dbReference type="PROSITE" id="PS00944">
    <property type="entry name" value="CKS_1"/>
    <property type="match status" value="1"/>
</dbReference>
<keyword evidence="2 5" id="KW-0132">Cell division</keyword>
<dbReference type="InterPro" id="IPR036858">
    <property type="entry name" value="Cyclin-dep_kinase_reg-sub_sf"/>
</dbReference>
<comment type="function">
    <text evidence="5">Binds to the catalytic subunit of the cyclin dependent kinases and is essential for their biological function.</text>
</comment>
<dbReference type="InterPro" id="IPR000789">
    <property type="entry name" value="Cyclin-dep_kinase_reg-sub"/>
</dbReference>
<dbReference type="Pfam" id="PF01111">
    <property type="entry name" value="CKS"/>
    <property type="match status" value="1"/>
</dbReference>
<dbReference type="FunFam" id="3.30.170.10:FF:000001">
    <property type="entry name" value="Cyclin-dependent kinases regulatory subunit"/>
    <property type="match status" value="1"/>
</dbReference>
<evidence type="ECO:0000256" key="3">
    <source>
        <dbReference type="ARBA" id="ARBA00023306"/>
    </source>
</evidence>
<dbReference type="PROSITE" id="PS00945">
    <property type="entry name" value="CKS_2"/>
    <property type="match status" value="1"/>
</dbReference>
<comment type="caution">
    <text evidence="6">The sequence shown here is derived from an EMBL/GenBank/DDBJ whole genome shotgun (WGS) entry which is preliminary data.</text>
</comment>
<proteinExistence type="inferred from homology"/>
<evidence type="ECO:0000313" key="6">
    <source>
        <dbReference type="EMBL" id="KAF2884250.1"/>
    </source>
</evidence>
<keyword evidence="3 5" id="KW-0131">Cell cycle</keyword>
<evidence type="ECO:0000313" key="7">
    <source>
        <dbReference type="Proteomes" id="UP000801492"/>
    </source>
</evidence>
<dbReference type="PANTHER" id="PTHR23415">
    <property type="entry name" value="CYCLIN-DEPENDENT KINASES REGULATORY SUBUNIT/60S RIBOSOME SUBUNIT BIOGENESIS PROTEIN NIP7"/>
    <property type="match status" value="1"/>
</dbReference>
<dbReference type="Proteomes" id="UP000801492">
    <property type="component" value="Unassembled WGS sequence"/>
</dbReference>
<dbReference type="EMBL" id="VTPC01090207">
    <property type="protein sequence ID" value="KAF2884250.1"/>
    <property type="molecule type" value="Genomic_DNA"/>
</dbReference>
<organism evidence="6 7">
    <name type="scientific">Ignelater luminosus</name>
    <name type="common">Cucubano</name>
    <name type="synonym">Pyrophorus luminosus</name>
    <dbReference type="NCBI Taxonomy" id="2038154"/>
    <lineage>
        <taxon>Eukaryota</taxon>
        <taxon>Metazoa</taxon>
        <taxon>Ecdysozoa</taxon>
        <taxon>Arthropoda</taxon>
        <taxon>Hexapoda</taxon>
        <taxon>Insecta</taxon>
        <taxon>Pterygota</taxon>
        <taxon>Neoptera</taxon>
        <taxon>Endopterygota</taxon>
        <taxon>Coleoptera</taxon>
        <taxon>Polyphaga</taxon>
        <taxon>Elateriformia</taxon>
        <taxon>Elateroidea</taxon>
        <taxon>Elateridae</taxon>
        <taxon>Agrypninae</taxon>
        <taxon>Pyrophorini</taxon>
        <taxon>Ignelater</taxon>
    </lineage>
</organism>
<evidence type="ECO:0000256" key="2">
    <source>
        <dbReference type="ARBA" id="ARBA00022618"/>
    </source>
</evidence>
<dbReference type="AlphaFoldDB" id="A0A8K0FXM7"/>
<evidence type="ECO:0000256" key="5">
    <source>
        <dbReference type="RuleBase" id="RU311113"/>
    </source>
</evidence>
<dbReference type="GO" id="GO:0016538">
    <property type="term" value="F:cyclin-dependent protein serine/threonine kinase regulator activity"/>
    <property type="evidence" value="ECO:0007669"/>
    <property type="project" value="InterPro"/>
</dbReference>
<dbReference type="SUPFAM" id="SSF55637">
    <property type="entry name" value="Cell cycle regulatory proteins"/>
    <property type="match status" value="1"/>
</dbReference>
<evidence type="ECO:0000256" key="1">
    <source>
        <dbReference type="ARBA" id="ARBA00007782"/>
    </source>
</evidence>
<name>A0A8K0FXM7_IGNLU</name>
<evidence type="ECO:0000256" key="4">
    <source>
        <dbReference type="ARBA" id="ARBA00068939"/>
    </source>
</evidence>
<accession>A0A8K0FXM7</accession>
<dbReference type="Gene3D" id="3.30.170.10">
    <property type="entry name" value="Cyclin-dependent kinase, regulatory subunit"/>
    <property type="match status" value="1"/>
</dbReference>
<dbReference type="OrthoDB" id="440676at2759"/>